<evidence type="ECO:0000259" key="2">
    <source>
        <dbReference type="Pfam" id="PF03572"/>
    </source>
</evidence>
<keyword evidence="1" id="KW-0732">Signal</keyword>
<comment type="caution">
    <text evidence="3">The sequence shown here is derived from an EMBL/GenBank/DDBJ whole genome shotgun (WGS) entry which is preliminary data.</text>
</comment>
<dbReference type="RefSeq" id="WP_311019748.1">
    <property type="nucleotide sequence ID" value="NZ_JAUHGG010000003.1"/>
</dbReference>
<evidence type="ECO:0000313" key="3">
    <source>
        <dbReference type="EMBL" id="MDS1820962.1"/>
    </source>
</evidence>
<dbReference type="EMBL" id="JAUHGG010000003">
    <property type="protein sequence ID" value="MDS1820962.1"/>
    <property type="molecule type" value="Genomic_DNA"/>
</dbReference>
<evidence type="ECO:0000313" key="4">
    <source>
        <dbReference type="Proteomes" id="UP001253193"/>
    </source>
</evidence>
<protein>
    <submittedName>
        <fullName evidence="3">S41 family peptidase</fullName>
    </submittedName>
</protein>
<dbReference type="InterPro" id="IPR005151">
    <property type="entry name" value="Tail-specific_protease"/>
</dbReference>
<organism evidence="3 4">
    <name type="scientific">Vibrio parahaemolyticus</name>
    <dbReference type="NCBI Taxonomy" id="670"/>
    <lineage>
        <taxon>Bacteria</taxon>
        <taxon>Pseudomonadati</taxon>
        <taxon>Pseudomonadota</taxon>
        <taxon>Gammaproteobacteria</taxon>
        <taxon>Vibrionales</taxon>
        <taxon>Vibrionaceae</taxon>
        <taxon>Vibrio</taxon>
    </lineage>
</organism>
<dbReference type="GO" id="GO:0008236">
    <property type="term" value="F:serine-type peptidase activity"/>
    <property type="evidence" value="ECO:0007669"/>
    <property type="project" value="InterPro"/>
</dbReference>
<name>A0AAW8PXJ1_VIBPH</name>
<evidence type="ECO:0000256" key="1">
    <source>
        <dbReference type="SAM" id="SignalP"/>
    </source>
</evidence>
<feature type="domain" description="Tail specific protease" evidence="2">
    <location>
        <begin position="200"/>
        <end position="304"/>
    </location>
</feature>
<gene>
    <name evidence="3" type="ORF">QX249_09860</name>
</gene>
<dbReference type="SUPFAM" id="SSF52096">
    <property type="entry name" value="ClpP/crotonase"/>
    <property type="match status" value="1"/>
</dbReference>
<dbReference type="Gene3D" id="3.90.226.10">
    <property type="entry name" value="2-enoyl-CoA Hydratase, Chain A, domain 1"/>
    <property type="match status" value="1"/>
</dbReference>
<sequence length="313" mass="34035">MANSFNKIKSALGIVCFFLTSQTLADYGDISPNFSANTEAQVMTGKPIEFETFIVRYATHFPTGSFEQTANIASASIMRFCNEFSLVGNSCLTDLQQSSIEGLIQLTTHLKDGLSEESGIPLESVDKALLKVAIDTVNDPYTIMLKPNQAQVKTKKSPTQGEIKNSISNDGKLLTIVDFDSDKGCQASGLISKPEDVMKMDLRDNIGGDLECTLKVLSEFLPVGKHHIATLFTINGEEEIWIEGTLPPNQSTISKNLIVNKNTASSAEIFAKNLISSGWGVSGLPMKGKRSIQAKFDSPYGSYLLTIGNFEIN</sequence>
<feature type="chain" id="PRO_5043477128" evidence="1">
    <location>
        <begin position="26"/>
        <end position="313"/>
    </location>
</feature>
<accession>A0AAW8PXJ1</accession>
<dbReference type="GO" id="GO:0006508">
    <property type="term" value="P:proteolysis"/>
    <property type="evidence" value="ECO:0007669"/>
    <property type="project" value="InterPro"/>
</dbReference>
<dbReference type="Proteomes" id="UP001253193">
    <property type="component" value="Unassembled WGS sequence"/>
</dbReference>
<proteinExistence type="predicted"/>
<reference evidence="3" key="1">
    <citation type="submission" date="2023-06" db="EMBL/GenBank/DDBJ databases">
        <title>Genomic Diversity of Vibrio spp. and Metagenomic Analysis of Pathogens in Florida Gulf Coastal Waters Following Hurricane Ian.</title>
        <authorList>
            <person name="Brumfield K.D."/>
        </authorList>
    </citation>
    <scope>NUCLEOTIDE SEQUENCE</scope>
    <source>
        <strain evidence="3">WBS2B-138</strain>
    </source>
</reference>
<dbReference type="Pfam" id="PF03572">
    <property type="entry name" value="Peptidase_S41"/>
    <property type="match status" value="1"/>
</dbReference>
<dbReference type="InterPro" id="IPR029045">
    <property type="entry name" value="ClpP/crotonase-like_dom_sf"/>
</dbReference>
<feature type="signal peptide" evidence="1">
    <location>
        <begin position="1"/>
        <end position="25"/>
    </location>
</feature>
<dbReference type="AlphaFoldDB" id="A0AAW8PXJ1"/>